<sequence>MNDSSINEQKEIIKSLKNDNEQMINQMNETQILVQQQQETIKSFEIENEKKKSRINENKQLIIEQESMIKSLNDDNKQLIGDNEKQKAANSEMISKLNHLEGFGRNC</sequence>
<name>A0ABR2JPC0_9EUKA</name>
<dbReference type="Proteomes" id="UP001470230">
    <property type="component" value="Unassembled WGS sequence"/>
</dbReference>
<protein>
    <recommendedName>
        <fullName evidence="4">Viral A-type inclusion protein</fullName>
    </recommendedName>
</protein>
<keyword evidence="1" id="KW-0175">Coiled coil</keyword>
<evidence type="ECO:0000313" key="3">
    <source>
        <dbReference type="Proteomes" id="UP001470230"/>
    </source>
</evidence>
<evidence type="ECO:0000313" key="2">
    <source>
        <dbReference type="EMBL" id="KAK8880585.1"/>
    </source>
</evidence>
<proteinExistence type="predicted"/>
<gene>
    <name evidence="2" type="ORF">M9Y10_003265</name>
</gene>
<accession>A0ABR2JPC0</accession>
<evidence type="ECO:0000256" key="1">
    <source>
        <dbReference type="SAM" id="Coils"/>
    </source>
</evidence>
<evidence type="ECO:0008006" key="4">
    <source>
        <dbReference type="Google" id="ProtNLM"/>
    </source>
</evidence>
<feature type="coiled-coil region" evidence="1">
    <location>
        <begin position="6"/>
        <end position="89"/>
    </location>
</feature>
<dbReference type="EMBL" id="JAPFFF010000010">
    <property type="protein sequence ID" value="KAK8880585.1"/>
    <property type="molecule type" value="Genomic_DNA"/>
</dbReference>
<keyword evidence="3" id="KW-1185">Reference proteome</keyword>
<organism evidence="2 3">
    <name type="scientific">Tritrichomonas musculus</name>
    <dbReference type="NCBI Taxonomy" id="1915356"/>
    <lineage>
        <taxon>Eukaryota</taxon>
        <taxon>Metamonada</taxon>
        <taxon>Parabasalia</taxon>
        <taxon>Tritrichomonadida</taxon>
        <taxon>Tritrichomonadidae</taxon>
        <taxon>Tritrichomonas</taxon>
    </lineage>
</organism>
<comment type="caution">
    <text evidence="2">The sequence shown here is derived from an EMBL/GenBank/DDBJ whole genome shotgun (WGS) entry which is preliminary data.</text>
</comment>
<reference evidence="2 3" key="1">
    <citation type="submission" date="2024-04" db="EMBL/GenBank/DDBJ databases">
        <title>Tritrichomonas musculus Genome.</title>
        <authorList>
            <person name="Alves-Ferreira E."/>
            <person name="Grigg M."/>
            <person name="Lorenzi H."/>
            <person name="Galac M."/>
        </authorList>
    </citation>
    <scope>NUCLEOTIDE SEQUENCE [LARGE SCALE GENOMIC DNA]</scope>
    <source>
        <strain evidence="2 3">EAF2021</strain>
    </source>
</reference>